<dbReference type="InterPro" id="IPR050555">
    <property type="entry name" value="Bact_Solute-Bind_Prot2"/>
</dbReference>
<accession>A0A0F0CRL9</accession>
<dbReference type="Gene3D" id="3.40.50.2300">
    <property type="match status" value="2"/>
</dbReference>
<dbReference type="PANTHER" id="PTHR30036">
    <property type="entry name" value="D-XYLOSE-BINDING PERIPLASMIC PROTEIN"/>
    <property type="match status" value="1"/>
</dbReference>
<feature type="domain" description="Periplasmic binding protein" evidence="4">
    <location>
        <begin position="41"/>
        <end position="302"/>
    </location>
</feature>
<evidence type="ECO:0000313" key="6">
    <source>
        <dbReference type="Proteomes" id="UP000033428"/>
    </source>
</evidence>
<organism evidence="5 6">
    <name type="scientific">Candidatus Omnitrophus magneticus</name>
    <dbReference type="NCBI Taxonomy" id="1609969"/>
    <lineage>
        <taxon>Bacteria</taxon>
        <taxon>Pseudomonadati</taxon>
        <taxon>Candidatus Omnitrophota</taxon>
        <taxon>Candidatus Omnitrophus</taxon>
    </lineage>
</organism>
<protein>
    <submittedName>
        <fullName evidence="5">D-xylose transporter subunit XylF</fullName>
    </submittedName>
</protein>
<dbReference type="Proteomes" id="UP000033428">
    <property type="component" value="Unassembled WGS sequence"/>
</dbReference>
<dbReference type="SUPFAM" id="SSF53822">
    <property type="entry name" value="Periplasmic binding protein-like I"/>
    <property type="match status" value="1"/>
</dbReference>
<dbReference type="GO" id="GO:0030246">
    <property type="term" value="F:carbohydrate binding"/>
    <property type="evidence" value="ECO:0007669"/>
    <property type="project" value="TreeGrafter"/>
</dbReference>
<comment type="subcellular location">
    <subcellularLocation>
        <location evidence="1">Cell envelope</location>
    </subcellularLocation>
</comment>
<name>A0A0F0CRL9_9BACT</name>
<dbReference type="InterPro" id="IPR025997">
    <property type="entry name" value="SBP_2_dom"/>
</dbReference>
<gene>
    <name evidence="5" type="ORF">OMAG_002046</name>
</gene>
<evidence type="ECO:0000256" key="3">
    <source>
        <dbReference type="ARBA" id="ARBA00022729"/>
    </source>
</evidence>
<dbReference type="GO" id="GO:0030288">
    <property type="term" value="C:outer membrane-bounded periplasmic space"/>
    <property type="evidence" value="ECO:0007669"/>
    <property type="project" value="TreeGrafter"/>
</dbReference>
<dbReference type="Pfam" id="PF13407">
    <property type="entry name" value="Peripla_BP_4"/>
    <property type="match status" value="1"/>
</dbReference>
<evidence type="ECO:0000256" key="2">
    <source>
        <dbReference type="ARBA" id="ARBA00007639"/>
    </source>
</evidence>
<proteinExistence type="inferred from homology"/>
<keyword evidence="3" id="KW-0732">Signal</keyword>
<dbReference type="EMBL" id="JYNY01000407">
    <property type="protein sequence ID" value="KJJ84085.1"/>
    <property type="molecule type" value="Genomic_DNA"/>
</dbReference>
<keyword evidence="6" id="KW-1185">Reference proteome</keyword>
<reference evidence="5 6" key="1">
    <citation type="submission" date="2015-02" db="EMBL/GenBank/DDBJ databases">
        <title>Single-cell genomics of uncultivated deep-branching MTB reveals a conserved set of magnetosome genes.</title>
        <authorList>
            <person name="Kolinko S."/>
            <person name="Richter M."/>
            <person name="Glockner F.O."/>
            <person name="Brachmann A."/>
            <person name="Schuler D."/>
        </authorList>
    </citation>
    <scope>NUCLEOTIDE SEQUENCE [LARGE SCALE GENOMIC DNA]</scope>
    <source>
        <strain evidence="5">SKK-01</strain>
    </source>
</reference>
<evidence type="ECO:0000256" key="1">
    <source>
        <dbReference type="ARBA" id="ARBA00004196"/>
    </source>
</evidence>
<sequence length="352" mass="38521">MKMRVAFVIVSFILSLSIGLVLALGNRGHFKEKQIKQDILIGLSMDTLKEARWQNDKKFFLEKAEELGARVLVQAANSDDARQLQDVSALISSGVDVLVIVPHNGKAMAKAVRMASDAGIPVIAYDRLIMDSSPELYITFDGYKVGQIQAEYLIEKLLPIKNKIRIIRIYGSKMDNNAFLFKEGQDSVLASYIKTGQVEVIHEDWAEDWKPEDAKRIVNAAITKYGYEFDAVLASNDGTAGGAIQTLIEEGIAGKILVTGQDAELVACKRIITGVQTMTVYKPIKLLAGQAVELAVNLARGKPIVAKSSVNNGKIDVPAVFISVQAVDKNNIKETVIADGFYTYNQSCPVNV</sequence>
<comment type="similarity">
    <text evidence="2">Belongs to the bacterial solute-binding protein 2 family.</text>
</comment>
<comment type="caution">
    <text evidence="5">The sequence shown here is derived from an EMBL/GenBank/DDBJ whole genome shotgun (WGS) entry which is preliminary data.</text>
</comment>
<dbReference type="AlphaFoldDB" id="A0A0F0CRL9"/>
<dbReference type="PATRIC" id="fig|1609969.3.peg.2176"/>
<dbReference type="PANTHER" id="PTHR30036:SF1">
    <property type="entry name" value="D-XYLOSE-BINDING PERIPLASMIC PROTEIN"/>
    <property type="match status" value="1"/>
</dbReference>
<dbReference type="InterPro" id="IPR028082">
    <property type="entry name" value="Peripla_BP_I"/>
</dbReference>
<evidence type="ECO:0000313" key="5">
    <source>
        <dbReference type="EMBL" id="KJJ84085.1"/>
    </source>
</evidence>
<evidence type="ECO:0000259" key="4">
    <source>
        <dbReference type="Pfam" id="PF13407"/>
    </source>
</evidence>